<dbReference type="SMART" id="SM00212">
    <property type="entry name" value="UBCc"/>
    <property type="match status" value="1"/>
</dbReference>
<protein>
    <recommendedName>
        <fullName evidence="5">UBC core domain-containing protein</fullName>
    </recommendedName>
</protein>
<dbReference type="InterPro" id="IPR023313">
    <property type="entry name" value="UBQ-conjugating_AS"/>
</dbReference>
<reference evidence="6" key="1">
    <citation type="submission" date="2023-05" db="EMBL/GenBank/DDBJ databases">
        <authorList>
            <person name="Stuckert A."/>
        </authorList>
    </citation>
    <scope>NUCLEOTIDE SEQUENCE</scope>
</reference>
<dbReference type="InterPro" id="IPR000608">
    <property type="entry name" value="UBC"/>
</dbReference>
<accession>A0ABN9CS97</accession>
<comment type="caution">
    <text evidence="6">The sequence shown here is derived from an EMBL/GenBank/DDBJ whole genome shotgun (WGS) entry which is preliminary data.</text>
</comment>
<keyword evidence="7" id="KW-1185">Reference proteome</keyword>
<dbReference type="PANTHER" id="PTHR24067">
    <property type="entry name" value="UBIQUITIN-CONJUGATING ENZYME E2"/>
    <property type="match status" value="1"/>
</dbReference>
<dbReference type="PROSITE" id="PS50127">
    <property type="entry name" value="UBC_2"/>
    <property type="match status" value="1"/>
</dbReference>
<keyword evidence="1" id="KW-0808">Transferase</keyword>
<dbReference type="InterPro" id="IPR016135">
    <property type="entry name" value="UBQ-conjugating_enzyme/RWD"/>
</dbReference>
<keyword evidence="4" id="KW-0067">ATP-binding</keyword>
<feature type="active site" description="Glycyl thioester intermediate" evidence="3">
    <location>
        <position position="89"/>
    </location>
</feature>
<dbReference type="Pfam" id="PF00179">
    <property type="entry name" value="UQ_con"/>
    <property type="match status" value="1"/>
</dbReference>
<evidence type="ECO:0000256" key="4">
    <source>
        <dbReference type="RuleBase" id="RU362109"/>
    </source>
</evidence>
<sequence>MRSRAYLLLERDNEDLQKARLYGISVRPASDNLLTWRANIRGLKDSIWEGAVLQVSLSYTEEYNDVPPAVTFNTIPFHPNVEPRTGKPCVDFLDKPSDWNPRYTMSYVLLAIQTLLSNPVMEDVVHLEAADSLLNRPEEYRRTVLHCVKISRQIDGKSVHLVK</sequence>
<name>A0ABN9CS97_9NEOB</name>
<evidence type="ECO:0000313" key="6">
    <source>
        <dbReference type="EMBL" id="CAI9562560.1"/>
    </source>
</evidence>
<feature type="domain" description="UBC core" evidence="5">
    <location>
        <begin position="4"/>
        <end position="153"/>
    </location>
</feature>
<gene>
    <name evidence="6" type="ORF">SPARVUS_LOCUS5631370</name>
</gene>
<evidence type="ECO:0000256" key="2">
    <source>
        <dbReference type="ARBA" id="ARBA00022786"/>
    </source>
</evidence>
<dbReference type="Gene3D" id="3.10.110.10">
    <property type="entry name" value="Ubiquitin Conjugating Enzyme"/>
    <property type="match status" value="1"/>
</dbReference>
<dbReference type="PROSITE" id="PS00183">
    <property type="entry name" value="UBC_1"/>
    <property type="match status" value="1"/>
</dbReference>
<evidence type="ECO:0000256" key="3">
    <source>
        <dbReference type="PROSITE-ProRule" id="PRU10133"/>
    </source>
</evidence>
<dbReference type="CDD" id="cd23806">
    <property type="entry name" value="UBCc_UBE2U"/>
    <property type="match status" value="1"/>
</dbReference>
<comment type="similarity">
    <text evidence="4">Belongs to the ubiquitin-conjugating enzyme family.</text>
</comment>
<dbReference type="EMBL" id="CATNWA010011928">
    <property type="protein sequence ID" value="CAI9562560.1"/>
    <property type="molecule type" value="Genomic_DNA"/>
</dbReference>
<dbReference type="SUPFAM" id="SSF54495">
    <property type="entry name" value="UBC-like"/>
    <property type="match status" value="1"/>
</dbReference>
<dbReference type="InterPro" id="IPR050113">
    <property type="entry name" value="Ub_conjugating_enzyme"/>
</dbReference>
<evidence type="ECO:0000313" key="7">
    <source>
        <dbReference type="Proteomes" id="UP001162483"/>
    </source>
</evidence>
<proteinExistence type="inferred from homology"/>
<organism evidence="6 7">
    <name type="scientific">Staurois parvus</name>
    <dbReference type="NCBI Taxonomy" id="386267"/>
    <lineage>
        <taxon>Eukaryota</taxon>
        <taxon>Metazoa</taxon>
        <taxon>Chordata</taxon>
        <taxon>Craniata</taxon>
        <taxon>Vertebrata</taxon>
        <taxon>Euteleostomi</taxon>
        <taxon>Amphibia</taxon>
        <taxon>Batrachia</taxon>
        <taxon>Anura</taxon>
        <taxon>Neobatrachia</taxon>
        <taxon>Ranoidea</taxon>
        <taxon>Ranidae</taxon>
        <taxon>Staurois</taxon>
    </lineage>
</organism>
<keyword evidence="2 4" id="KW-0833">Ubl conjugation pathway</keyword>
<keyword evidence="4" id="KW-0547">Nucleotide-binding</keyword>
<evidence type="ECO:0000256" key="1">
    <source>
        <dbReference type="ARBA" id="ARBA00022679"/>
    </source>
</evidence>
<evidence type="ECO:0000259" key="5">
    <source>
        <dbReference type="PROSITE" id="PS50127"/>
    </source>
</evidence>
<dbReference type="Proteomes" id="UP001162483">
    <property type="component" value="Unassembled WGS sequence"/>
</dbReference>